<proteinExistence type="predicted"/>
<dbReference type="STRING" id="1263868.RESH_01381"/>
<dbReference type="AlphaFoldDB" id="M5S9B1"/>
<sequence length="55" mass="5682">MSFGVAIGGVLPWLVVAAESRESMATDRDMGCPSEEGGTSHASKITCPSVKRGKS</sequence>
<reference evidence="2 3" key="1">
    <citation type="journal article" date="2013" name="Mar. Genomics">
        <title>Expression of sulfatases in Rhodopirellula baltica and the diversity of sulfatases in the genus Rhodopirellula.</title>
        <authorList>
            <person name="Wegner C.E."/>
            <person name="Richter-Heitmann T."/>
            <person name="Klindworth A."/>
            <person name="Klockow C."/>
            <person name="Richter M."/>
            <person name="Achstetter T."/>
            <person name="Glockner F.O."/>
            <person name="Harder J."/>
        </authorList>
    </citation>
    <scope>NUCLEOTIDE SEQUENCE [LARGE SCALE GENOMIC DNA]</scope>
    <source>
        <strain evidence="2 3">SH398</strain>
    </source>
</reference>
<dbReference type="EMBL" id="ANOF01000049">
    <property type="protein sequence ID" value="EMI28071.1"/>
    <property type="molecule type" value="Genomic_DNA"/>
</dbReference>
<evidence type="ECO:0000313" key="3">
    <source>
        <dbReference type="Proteomes" id="UP000011996"/>
    </source>
</evidence>
<organism evidence="2 3">
    <name type="scientific">Rhodopirellula europaea SH398</name>
    <dbReference type="NCBI Taxonomy" id="1263868"/>
    <lineage>
        <taxon>Bacteria</taxon>
        <taxon>Pseudomonadati</taxon>
        <taxon>Planctomycetota</taxon>
        <taxon>Planctomycetia</taxon>
        <taxon>Pirellulales</taxon>
        <taxon>Pirellulaceae</taxon>
        <taxon>Rhodopirellula</taxon>
    </lineage>
</organism>
<protein>
    <submittedName>
        <fullName evidence="2">Uncharacterized protein</fullName>
    </submittedName>
</protein>
<accession>M5S9B1</accession>
<feature type="region of interest" description="Disordered" evidence="1">
    <location>
        <begin position="22"/>
        <end position="55"/>
    </location>
</feature>
<dbReference type="PATRIC" id="fig|1263868.3.peg.1483"/>
<dbReference type="Proteomes" id="UP000011996">
    <property type="component" value="Unassembled WGS sequence"/>
</dbReference>
<name>M5S9B1_9BACT</name>
<evidence type="ECO:0000313" key="2">
    <source>
        <dbReference type="EMBL" id="EMI28071.1"/>
    </source>
</evidence>
<evidence type="ECO:0000256" key="1">
    <source>
        <dbReference type="SAM" id="MobiDB-lite"/>
    </source>
</evidence>
<gene>
    <name evidence="2" type="ORF">RESH_01381</name>
</gene>
<comment type="caution">
    <text evidence="2">The sequence shown here is derived from an EMBL/GenBank/DDBJ whole genome shotgun (WGS) entry which is preliminary data.</text>
</comment>